<evidence type="ECO:0000256" key="1">
    <source>
        <dbReference type="SAM" id="Phobius"/>
    </source>
</evidence>
<keyword evidence="1" id="KW-0812">Transmembrane</keyword>
<keyword evidence="1" id="KW-1133">Transmembrane helix</keyword>
<keyword evidence="3" id="KW-1185">Reference proteome</keyword>
<name>A0ABV7XRE2_9FLAO</name>
<proteinExistence type="predicted"/>
<feature type="transmembrane region" description="Helical" evidence="1">
    <location>
        <begin position="94"/>
        <end position="117"/>
    </location>
</feature>
<protein>
    <recommendedName>
        <fullName evidence="4">DUF2975 domain-containing protein</fullName>
    </recommendedName>
</protein>
<dbReference type="EMBL" id="JBHRYO010000002">
    <property type="protein sequence ID" value="MFC3755608.1"/>
    <property type="molecule type" value="Genomic_DNA"/>
</dbReference>
<feature type="transmembrane region" description="Helical" evidence="1">
    <location>
        <begin position="12"/>
        <end position="42"/>
    </location>
</feature>
<organism evidence="2 3">
    <name type="scientific">Chryseobacterium tructae</name>
    <dbReference type="NCBI Taxonomy" id="1037380"/>
    <lineage>
        <taxon>Bacteria</taxon>
        <taxon>Pseudomonadati</taxon>
        <taxon>Bacteroidota</taxon>
        <taxon>Flavobacteriia</taxon>
        <taxon>Flavobacteriales</taxon>
        <taxon>Weeksellaceae</taxon>
        <taxon>Chryseobacterium group</taxon>
        <taxon>Chryseobacterium</taxon>
    </lineage>
</organism>
<accession>A0ABV7XRE2</accession>
<keyword evidence="1" id="KW-0472">Membrane</keyword>
<comment type="caution">
    <text evidence="2">The sequence shown here is derived from an EMBL/GenBank/DDBJ whole genome shotgun (WGS) entry which is preliminary data.</text>
</comment>
<dbReference type="RefSeq" id="WP_290295645.1">
    <property type="nucleotide sequence ID" value="NZ_JAUFQR010000001.1"/>
</dbReference>
<evidence type="ECO:0000313" key="3">
    <source>
        <dbReference type="Proteomes" id="UP001595735"/>
    </source>
</evidence>
<feature type="transmembrane region" description="Helical" evidence="1">
    <location>
        <begin position="137"/>
        <end position="155"/>
    </location>
</feature>
<dbReference type="Proteomes" id="UP001595735">
    <property type="component" value="Unassembled WGS sequence"/>
</dbReference>
<evidence type="ECO:0008006" key="4">
    <source>
        <dbReference type="Google" id="ProtNLM"/>
    </source>
</evidence>
<evidence type="ECO:0000313" key="2">
    <source>
        <dbReference type="EMBL" id="MFC3755608.1"/>
    </source>
</evidence>
<reference evidence="3" key="1">
    <citation type="journal article" date="2019" name="Int. J. Syst. Evol. Microbiol.">
        <title>The Global Catalogue of Microorganisms (GCM) 10K type strain sequencing project: providing services to taxonomists for standard genome sequencing and annotation.</title>
        <authorList>
            <consortium name="The Broad Institute Genomics Platform"/>
            <consortium name="The Broad Institute Genome Sequencing Center for Infectious Disease"/>
            <person name="Wu L."/>
            <person name="Ma J."/>
        </authorList>
    </citation>
    <scope>NUCLEOTIDE SEQUENCE [LARGE SCALE GENOMIC DNA]</scope>
    <source>
        <strain evidence="3">CECT 7798</strain>
    </source>
</reference>
<gene>
    <name evidence="2" type="ORF">ACFONJ_06485</name>
</gene>
<feature type="transmembrane region" description="Helical" evidence="1">
    <location>
        <begin position="62"/>
        <end position="82"/>
    </location>
</feature>
<sequence length="164" mass="18729">MMKTEANNTYLGLKIGLIFSVLSFLLTFTYIVPIFTIIPASLIELIAENFVNKDPYGNVGKVTILIFVLLLILFLFLTLKAAQNIANKGLHLKWAEIVLAMFIFYFIIHPLGFYIYWALFLNFKSDGQLIFEAITSFPYSSIGFVILGLIIDLVWKKEFKVSKN</sequence>